<comment type="catalytic activity">
    <reaction evidence="4">
        <text>2-deoxy-alpha-D-ribose 1-phosphate = 2-deoxy-D-ribose 5-phosphate</text>
        <dbReference type="Rhea" id="RHEA:27658"/>
        <dbReference type="ChEBI" id="CHEBI:57259"/>
        <dbReference type="ChEBI" id="CHEBI:62877"/>
        <dbReference type="EC" id="5.4.2.7"/>
    </reaction>
</comment>
<dbReference type="UniPathway" id="UPA00087">
    <property type="reaction ID" value="UER00173"/>
</dbReference>
<dbReference type="GO" id="GO:0043094">
    <property type="term" value="P:metabolic compound salvage"/>
    <property type="evidence" value="ECO:0007669"/>
    <property type="project" value="UniProtKB-UniRule"/>
</dbReference>
<evidence type="ECO:0000256" key="2">
    <source>
        <dbReference type="ARBA" id="ARBA00022723"/>
    </source>
</evidence>
<feature type="binding site" evidence="4">
    <location>
        <position position="10"/>
    </location>
    <ligand>
        <name>Mn(2+)</name>
        <dbReference type="ChEBI" id="CHEBI:29035"/>
        <label>1</label>
    </ligand>
</feature>
<evidence type="ECO:0000256" key="1">
    <source>
        <dbReference type="ARBA" id="ARBA00010373"/>
    </source>
</evidence>
<dbReference type="GO" id="GO:0006015">
    <property type="term" value="P:5-phosphoribose 1-diphosphate biosynthetic process"/>
    <property type="evidence" value="ECO:0007669"/>
    <property type="project" value="UniProtKB-UniPathway"/>
</dbReference>
<comment type="pathway">
    <text evidence="4">Carbohydrate degradation; 2-deoxy-D-ribose 1-phosphate degradation; D-glyceraldehyde 3-phosphate and acetaldehyde from 2-deoxy-alpha-D-ribose 1-phosphate: step 1/2.</text>
</comment>
<comment type="catalytic activity">
    <reaction evidence="4">
        <text>alpha-D-ribose 1-phosphate = D-ribose 5-phosphate</text>
        <dbReference type="Rhea" id="RHEA:18793"/>
        <dbReference type="ChEBI" id="CHEBI:57720"/>
        <dbReference type="ChEBI" id="CHEBI:78346"/>
        <dbReference type="EC" id="5.4.2.7"/>
    </reaction>
</comment>
<name>A0A7V7PT24_9HYPH</name>
<evidence type="ECO:0000256" key="4">
    <source>
        <dbReference type="HAMAP-Rule" id="MF_00740"/>
    </source>
</evidence>
<accession>A0A7V7PT24</accession>
<dbReference type="PANTHER" id="PTHR21110">
    <property type="entry name" value="PHOSPHOPENTOMUTASE"/>
    <property type="match status" value="1"/>
</dbReference>
<dbReference type="EMBL" id="VZDO01000001">
    <property type="protein sequence ID" value="KAB0682708.1"/>
    <property type="molecule type" value="Genomic_DNA"/>
</dbReference>
<feature type="binding site" evidence="4">
    <location>
        <position position="337"/>
    </location>
    <ligand>
        <name>Mn(2+)</name>
        <dbReference type="ChEBI" id="CHEBI:29035"/>
        <label>1</label>
    </ligand>
</feature>
<dbReference type="Pfam" id="PF01676">
    <property type="entry name" value="Metalloenzyme"/>
    <property type="match status" value="1"/>
</dbReference>
<protein>
    <recommendedName>
        <fullName evidence="4 5">Phosphopentomutase</fullName>
        <ecNumber evidence="4 5">5.4.2.7</ecNumber>
    </recommendedName>
    <alternativeName>
        <fullName evidence="4">Phosphodeoxyribomutase</fullName>
    </alternativeName>
</protein>
<sequence>MARAILIVMDSFGIGGAPDADAYGDAGADTFGHILEAAASGRADRADLRAGPLRLPHLDALGLHRAAGVAGSAEPGGLWGSAREVSRGKDTPSGHWEIAGVPVSFEWGTFPRTEPCFPAELVAAIRDDTDIPGILGDRHASGTEIIAELGQESVATGKPIFYTSADSVIQIAAHETHFGLDRLYALCEAARRHADPLNIGRVIARPFVGEDAAGFRRTANRRDYSVPPPEDTLLDRAAAAGRQTIAIGKIGDIFAHRGVTRLRKAAGNMALFEAMLAGIDEAADGDLVFANFVDFDMEFGHRRDVPGYAAALEAFDSRLPELIGKLQPGDLCVITADHGCDPTWRGTDHTREEVPVLAFGPGIAPRPIGSRPTFADIGESVAAHLGLAPGRHGASFL</sequence>
<keyword evidence="4 7" id="KW-0413">Isomerase</keyword>
<dbReference type="HAMAP" id="MF_00740">
    <property type="entry name" value="Phosphopentomut"/>
    <property type="match status" value="1"/>
</dbReference>
<feature type="binding site" evidence="4">
    <location>
        <position position="338"/>
    </location>
    <ligand>
        <name>Mn(2+)</name>
        <dbReference type="ChEBI" id="CHEBI:29035"/>
        <label>1</label>
    </ligand>
</feature>
<dbReference type="Gene3D" id="3.30.70.1250">
    <property type="entry name" value="Phosphopentomutase"/>
    <property type="match status" value="1"/>
</dbReference>
<comment type="caution">
    <text evidence="7">The sequence shown here is derived from an EMBL/GenBank/DDBJ whole genome shotgun (WGS) entry which is preliminary data.</text>
</comment>
<feature type="domain" description="Metalloenzyme" evidence="6">
    <location>
        <begin position="3"/>
        <end position="388"/>
    </location>
</feature>
<dbReference type="InterPro" id="IPR006124">
    <property type="entry name" value="Metalloenzyme"/>
</dbReference>
<dbReference type="GO" id="GO:0006018">
    <property type="term" value="P:2-deoxyribose 1-phosphate catabolic process"/>
    <property type="evidence" value="ECO:0007669"/>
    <property type="project" value="UniProtKB-UniRule"/>
</dbReference>
<dbReference type="RefSeq" id="WP_150967679.1">
    <property type="nucleotide sequence ID" value="NZ_VZDO01000001.1"/>
</dbReference>
<evidence type="ECO:0000313" key="8">
    <source>
        <dbReference type="Proteomes" id="UP000432089"/>
    </source>
</evidence>
<dbReference type="InterPro" id="IPR024052">
    <property type="entry name" value="Phosphopentomutase_DeoB_cap_sf"/>
</dbReference>
<evidence type="ECO:0000256" key="5">
    <source>
        <dbReference type="NCBIfam" id="TIGR01696"/>
    </source>
</evidence>
<comment type="subcellular location">
    <subcellularLocation>
        <location evidence="4">Cytoplasm</location>
    </subcellularLocation>
</comment>
<organism evidence="7 8">
    <name type="scientific">Plantimonas leprariae</name>
    <dbReference type="NCBI Taxonomy" id="2615207"/>
    <lineage>
        <taxon>Bacteria</taxon>
        <taxon>Pseudomonadati</taxon>
        <taxon>Pseudomonadota</taxon>
        <taxon>Alphaproteobacteria</taxon>
        <taxon>Hyphomicrobiales</taxon>
        <taxon>Aurantimonadaceae</taxon>
        <taxon>Plantimonas</taxon>
    </lineage>
</organism>
<dbReference type="GO" id="GO:0000287">
    <property type="term" value="F:magnesium ion binding"/>
    <property type="evidence" value="ECO:0007669"/>
    <property type="project" value="UniProtKB-UniRule"/>
</dbReference>
<feature type="binding site" evidence="4">
    <location>
        <position position="296"/>
    </location>
    <ligand>
        <name>Mn(2+)</name>
        <dbReference type="ChEBI" id="CHEBI:29035"/>
        <label>2</label>
    </ligand>
</feature>
<evidence type="ECO:0000256" key="3">
    <source>
        <dbReference type="ARBA" id="ARBA00023211"/>
    </source>
</evidence>
<dbReference type="Gene3D" id="3.40.720.10">
    <property type="entry name" value="Alkaline Phosphatase, subunit A"/>
    <property type="match status" value="1"/>
</dbReference>
<dbReference type="GO" id="GO:0009117">
    <property type="term" value="P:nucleotide metabolic process"/>
    <property type="evidence" value="ECO:0007669"/>
    <property type="project" value="UniProtKB-UniRule"/>
</dbReference>
<dbReference type="Proteomes" id="UP000432089">
    <property type="component" value="Unassembled WGS sequence"/>
</dbReference>
<dbReference type="GO" id="GO:0005829">
    <property type="term" value="C:cytosol"/>
    <property type="evidence" value="ECO:0007669"/>
    <property type="project" value="TreeGrafter"/>
</dbReference>
<keyword evidence="2 4" id="KW-0479">Metal-binding</keyword>
<dbReference type="NCBIfam" id="NF003766">
    <property type="entry name" value="PRK05362.1"/>
    <property type="match status" value="1"/>
</dbReference>
<comment type="cofactor">
    <cofactor evidence="4">
        <name>Mn(2+)</name>
        <dbReference type="ChEBI" id="CHEBI:29035"/>
    </cofactor>
    <text evidence="4">Binds 2 manganese ions.</text>
</comment>
<reference evidence="7 8" key="1">
    <citation type="submission" date="2019-09" db="EMBL/GenBank/DDBJ databases">
        <title>YIM 132180 draft genome.</title>
        <authorList>
            <person name="Zhang K."/>
        </authorList>
    </citation>
    <scope>NUCLEOTIDE SEQUENCE [LARGE SCALE GENOMIC DNA]</scope>
    <source>
        <strain evidence="7 8">YIM 132180</strain>
    </source>
</reference>
<dbReference type="GO" id="GO:0008973">
    <property type="term" value="F:phosphopentomutase activity"/>
    <property type="evidence" value="ECO:0007669"/>
    <property type="project" value="UniProtKB-UniRule"/>
</dbReference>
<keyword evidence="4" id="KW-0963">Cytoplasm</keyword>
<evidence type="ECO:0000313" key="7">
    <source>
        <dbReference type="EMBL" id="KAB0682708.1"/>
    </source>
</evidence>
<dbReference type="SUPFAM" id="SSF53649">
    <property type="entry name" value="Alkaline phosphatase-like"/>
    <property type="match status" value="1"/>
</dbReference>
<proteinExistence type="inferred from homology"/>
<dbReference type="AlphaFoldDB" id="A0A7V7PT24"/>
<dbReference type="GO" id="GO:0030145">
    <property type="term" value="F:manganese ion binding"/>
    <property type="evidence" value="ECO:0007669"/>
    <property type="project" value="UniProtKB-UniRule"/>
</dbReference>
<comment type="function">
    <text evidence="4">Isomerase that catalyzes the conversion of deoxy-ribose 1-phosphate (dRib-1-P) and ribose 1-phosphate (Rib-1-P) to deoxy-ribose 5-phosphate (dRib-5-P) and ribose 5-phosphate (Rib-5-P), respectively.</text>
</comment>
<gene>
    <name evidence="4" type="primary">deoB</name>
    <name evidence="7" type="ORF">F6X38_01070</name>
</gene>
<dbReference type="PANTHER" id="PTHR21110:SF0">
    <property type="entry name" value="PHOSPHOPENTOMUTASE"/>
    <property type="match status" value="1"/>
</dbReference>
<comment type="similarity">
    <text evidence="1 4">Belongs to the phosphopentomutase family.</text>
</comment>
<dbReference type="InterPro" id="IPR017850">
    <property type="entry name" value="Alkaline_phosphatase_core_sf"/>
</dbReference>
<evidence type="ECO:0000259" key="6">
    <source>
        <dbReference type="Pfam" id="PF01676"/>
    </source>
</evidence>
<dbReference type="PIRSF" id="PIRSF001491">
    <property type="entry name" value="Ppentomutase"/>
    <property type="match status" value="1"/>
</dbReference>
<feature type="binding site" evidence="4">
    <location>
        <position position="349"/>
    </location>
    <ligand>
        <name>Mn(2+)</name>
        <dbReference type="ChEBI" id="CHEBI:29035"/>
        <label>2</label>
    </ligand>
</feature>
<keyword evidence="3 4" id="KW-0464">Manganese</keyword>
<keyword evidence="8" id="KW-1185">Reference proteome</keyword>
<dbReference type="EC" id="5.4.2.7" evidence="4 5"/>
<dbReference type="NCBIfam" id="TIGR01696">
    <property type="entry name" value="deoB"/>
    <property type="match status" value="1"/>
</dbReference>
<dbReference type="SUPFAM" id="SSF143856">
    <property type="entry name" value="DeoB insert domain-like"/>
    <property type="match status" value="1"/>
</dbReference>
<dbReference type="CDD" id="cd16009">
    <property type="entry name" value="PPM"/>
    <property type="match status" value="1"/>
</dbReference>
<dbReference type="InterPro" id="IPR010045">
    <property type="entry name" value="DeoB"/>
</dbReference>
<feature type="binding site" evidence="4">
    <location>
        <position position="301"/>
    </location>
    <ligand>
        <name>Mn(2+)</name>
        <dbReference type="ChEBI" id="CHEBI:29035"/>
        <label>2</label>
    </ligand>
</feature>